<dbReference type="Proteomes" id="UP000299102">
    <property type="component" value="Unassembled WGS sequence"/>
</dbReference>
<comment type="caution">
    <text evidence="1">The sequence shown here is derived from an EMBL/GenBank/DDBJ whole genome shotgun (WGS) entry which is preliminary data.</text>
</comment>
<evidence type="ECO:0000313" key="1">
    <source>
        <dbReference type="EMBL" id="GBP16802.1"/>
    </source>
</evidence>
<accession>A0A4C1TS20</accession>
<gene>
    <name evidence="1" type="ORF">EVAR_13188_1</name>
</gene>
<protein>
    <submittedName>
        <fullName evidence="1">Uncharacterized protein</fullName>
    </submittedName>
</protein>
<organism evidence="1 2">
    <name type="scientific">Eumeta variegata</name>
    <name type="common">Bagworm moth</name>
    <name type="synonym">Eumeta japonica</name>
    <dbReference type="NCBI Taxonomy" id="151549"/>
    <lineage>
        <taxon>Eukaryota</taxon>
        <taxon>Metazoa</taxon>
        <taxon>Ecdysozoa</taxon>
        <taxon>Arthropoda</taxon>
        <taxon>Hexapoda</taxon>
        <taxon>Insecta</taxon>
        <taxon>Pterygota</taxon>
        <taxon>Neoptera</taxon>
        <taxon>Endopterygota</taxon>
        <taxon>Lepidoptera</taxon>
        <taxon>Glossata</taxon>
        <taxon>Ditrysia</taxon>
        <taxon>Tineoidea</taxon>
        <taxon>Psychidae</taxon>
        <taxon>Oiketicinae</taxon>
        <taxon>Eumeta</taxon>
    </lineage>
</organism>
<name>A0A4C1TS20_EUMVA</name>
<sequence length="95" mass="10962">MCVSICVRACGCLRPRVLRRVTLVVTTVRKNEMRIRRAVHNLNYICEKKQTYSQQEEPRASTHRASPRRTVTAAARSLFIFWRDNGTRLDNSPSG</sequence>
<reference evidence="1 2" key="1">
    <citation type="journal article" date="2019" name="Commun. Biol.">
        <title>The bagworm genome reveals a unique fibroin gene that provides high tensile strength.</title>
        <authorList>
            <person name="Kono N."/>
            <person name="Nakamura H."/>
            <person name="Ohtoshi R."/>
            <person name="Tomita M."/>
            <person name="Numata K."/>
            <person name="Arakawa K."/>
        </authorList>
    </citation>
    <scope>NUCLEOTIDE SEQUENCE [LARGE SCALE GENOMIC DNA]</scope>
</reference>
<proteinExistence type="predicted"/>
<dbReference type="EMBL" id="BGZK01000082">
    <property type="protein sequence ID" value="GBP16802.1"/>
    <property type="molecule type" value="Genomic_DNA"/>
</dbReference>
<dbReference type="AlphaFoldDB" id="A0A4C1TS20"/>
<keyword evidence="2" id="KW-1185">Reference proteome</keyword>
<evidence type="ECO:0000313" key="2">
    <source>
        <dbReference type="Proteomes" id="UP000299102"/>
    </source>
</evidence>